<dbReference type="EMBL" id="JAYFSJ010000016">
    <property type="protein sequence ID" value="MEN7433009.1"/>
    <property type="molecule type" value="Genomic_DNA"/>
</dbReference>
<proteinExistence type="predicted"/>
<sequence length="144" mass="17124">MNIIEIELPFWQDPQCHIITTHQQDVVSVVFNCWNEDAEIENDYLGCIIFSGVIATNISSKIAPTTPDDLQFKSSIYEIKNSKWIEDYIKNSTKWTHENYDKKHYHHYLVNSHDHQLALICKQYEIRKTSPEKKDLIFDFEFKQ</sequence>
<keyword evidence="2" id="KW-1185">Reference proteome</keyword>
<dbReference type="Proteomes" id="UP001405405">
    <property type="component" value="Unassembled WGS sequence"/>
</dbReference>
<organism evidence="1 2">
    <name type="scientific">Chromobacterium indicum</name>
    <dbReference type="NCBI Taxonomy" id="3110228"/>
    <lineage>
        <taxon>Bacteria</taxon>
        <taxon>Pseudomonadati</taxon>
        <taxon>Pseudomonadota</taxon>
        <taxon>Betaproteobacteria</taxon>
        <taxon>Neisseriales</taxon>
        <taxon>Chromobacteriaceae</taxon>
        <taxon>Chromobacterium</taxon>
    </lineage>
</organism>
<accession>A0ABV0CPB0</accession>
<dbReference type="RefSeq" id="WP_346790237.1">
    <property type="nucleotide sequence ID" value="NZ_JAYFSJ010000016.1"/>
</dbReference>
<evidence type="ECO:0000313" key="1">
    <source>
        <dbReference type="EMBL" id="MEN7433009.1"/>
    </source>
</evidence>
<gene>
    <name evidence="1" type="ORF">VA599_19880</name>
</gene>
<protein>
    <submittedName>
        <fullName evidence="1">Uncharacterized protein</fullName>
    </submittedName>
</protein>
<name>A0ABV0CPB0_9NEIS</name>
<reference evidence="1 2" key="1">
    <citation type="submission" date="2023-12" db="EMBL/GenBank/DDBJ databases">
        <title>Chromobacterium sp. strain TRC.1.1.SA producing antimicrobial pigment.</title>
        <authorList>
            <person name="Verma N."/>
            <person name="Choksket S."/>
            <person name="Pinnaka A.K."/>
            <person name="Korpole S."/>
        </authorList>
    </citation>
    <scope>NUCLEOTIDE SEQUENCE [LARGE SCALE GENOMIC DNA]</scope>
    <source>
        <strain evidence="1 2">TRC1.1.SA</strain>
    </source>
</reference>
<evidence type="ECO:0000313" key="2">
    <source>
        <dbReference type="Proteomes" id="UP001405405"/>
    </source>
</evidence>
<comment type="caution">
    <text evidence="1">The sequence shown here is derived from an EMBL/GenBank/DDBJ whole genome shotgun (WGS) entry which is preliminary data.</text>
</comment>